<feature type="region of interest" description="Disordered" evidence="1">
    <location>
        <begin position="27"/>
        <end position="75"/>
    </location>
</feature>
<dbReference type="KEGG" id="amj:102576065"/>
<feature type="region of interest" description="Disordered" evidence="1">
    <location>
        <begin position="231"/>
        <end position="255"/>
    </location>
</feature>
<dbReference type="Proteomes" id="UP000050525">
    <property type="component" value="Unassembled WGS sequence"/>
</dbReference>
<keyword evidence="3" id="KW-1185">Reference proteome</keyword>
<feature type="compositionally biased region" description="Polar residues" evidence="1">
    <location>
        <begin position="413"/>
        <end position="423"/>
    </location>
</feature>
<feature type="compositionally biased region" description="Polar residues" evidence="1">
    <location>
        <begin position="312"/>
        <end position="337"/>
    </location>
</feature>
<comment type="caution">
    <text evidence="2">The sequence shown here is derived from an EMBL/GenBank/DDBJ whole genome shotgun (WGS) entry which is preliminary data.</text>
</comment>
<protein>
    <submittedName>
        <fullName evidence="2">Uncharacterized protein</fullName>
    </submittedName>
</protein>
<dbReference type="PhylomeDB" id="A0A151NBM5"/>
<accession>A0A151NBM5</accession>
<dbReference type="AlphaFoldDB" id="A0A151NBM5"/>
<dbReference type="EMBL" id="AKHW03003565">
    <property type="protein sequence ID" value="KYO34177.1"/>
    <property type="molecule type" value="Genomic_DNA"/>
</dbReference>
<organism evidence="2 3">
    <name type="scientific">Alligator mississippiensis</name>
    <name type="common">American alligator</name>
    <dbReference type="NCBI Taxonomy" id="8496"/>
    <lineage>
        <taxon>Eukaryota</taxon>
        <taxon>Metazoa</taxon>
        <taxon>Chordata</taxon>
        <taxon>Craniata</taxon>
        <taxon>Vertebrata</taxon>
        <taxon>Euteleostomi</taxon>
        <taxon>Archelosauria</taxon>
        <taxon>Archosauria</taxon>
        <taxon>Crocodylia</taxon>
        <taxon>Alligatoridae</taxon>
        <taxon>Alligatorinae</taxon>
        <taxon>Alligator</taxon>
    </lineage>
</organism>
<feature type="region of interest" description="Disordered" evidence="1">
    <location>
        <begin position="280"/>
        <end position="436"/>
    </location>
</feature>
<feature type="compositionally biased region" description="Polar residues" evidence="1">
    <location>
        <begin position="392"/>
        <end position="404"/>
    </location>
</feature>
<gene>
    <name evidence="2" type="ORF">Y1Q_0002477</name>
</gene>
<feature type="compositionally biased region" description="Basic and acidic residues" evidence="1">
    <location>
        <begin position="355"/>
        <end position="370"/>
    </location>
</feature>
<reference evidence="2 3" key="1">
    <citation type="journal article" date="2012" name="Genome Biol.">
        <title>Sequencing three crocodilian genomes to illuminate the evolution of archosaurs and amniotes.</title>
        <authorList>
            <person name="St John J.A."/>
            <person name="Braun E.L."/>
            <person name="Isberg S.R."/>
            <person name="Miles L.G."/>
            <person name="Chong A.Y."/>
            <person name="Gongora J."/>
            <person name="Dalzell P."/>
            <person name="Moran C."/>
            <person name="Bed'hom B."/>
            <person name="Abzhanov A."/>
            <person name="Burgess S.C."/>
            <person name="Cooksey A.M."/>
            <person name="Castoe T.A."/>
            <person name="Crawford N.G."/>
            <person name="Densmore L.D."/>
            <person name="Drew J.C."/>
            <person name="Edwards S.V."/>
            <person name="Faircloth B.C."/>
            <person name="Fujita M.K."/>
            <person name="Greenwold M.J."/>
            <person name="Hoffmann F.G."/>
            <person name="Howard J.M."/>
            <person name="Iguchi T."/>
            <person name="Janes D.E."/>
            <person name="Khan S.Y."/>
            <person name="Kohno S."/>
            <person name="de Koning A.J."/>
            <person name="Lance S.L."/>
            <person name="McCarthy F.M."/>
            <person name="McCormack J.E."/>
            <person name="Merchant M.E."/>
            <person name="Peterson D.G."/>
            <person name="Pollock D.D."/>
            <person name="Pourmand N."/>
            <person name="Raney B.J."/>
            <person name="Roessler K.A."/>
            <person name="Sanford J.R."/>
            <person name="Sawyer R.H."/>
            <person name="Schmidt C.J."/>
            <person name="Triplett E.W."/>
            <person name="Tuberville T.D."/>
            <person name="Venegas-Anaya M."/>
            <person name="Howard J.T."/>
            <person name="Jarvis E.D."/>
            <person name="Guillette L.J.Jr."/>
            <person name="Glenn T.C."/>
            <person name="Green R.E."/>
            <person name="Ray D.A."/>
        </authorList>
    </citation>
    <scope>NUCLEOTIDE SEQUENCE [LARGE SCALE GENOMIC DNA]</scope>
    <source>
        <strain evidence="2">KSC_2009_1</strain>
    </source>
</reference>
<evidence type="ECO:0000313" key="3">
    <source>
        <dbReference type="Proteomes" id="UP000050525"/>
    </source>
</evidence>
<proteinExistence type="predicted"/>
<feature type="compositionally biased region" description="Basic and acidic residues" evidence="1">
    <location>
        <begin position="290"/>
        <end position="304"/>
    </location>
</feature>
<sequence>MAMLRDMWRVVRNVLCCQSTEDAVVEPQKKKQLRPTVSDVPVCSEHSRTEVPEPPVQTTTSSQLDSPFPSAQLDPETRDVASQGVITSYPECLHDLAEELRCSQSWTRELWSRVNDLEQLLGPEVEQRSSVQPRQSEELQIDLERSLVEELELECGVLRARQIICDIQRKVVILHNRLQDLASSFPASRSQAVPMHLALPPSSVLSPPVPSTPLLSSTVWHLFSKIPKKSATKAAAETSPQRKKEAHGEPLSPRQNLMKEMLETIRQGVSLKPVCLSREDATSQVQDTSSLEHEQESLSKERSSETVAPLDSCSSPAGSSQTPQPLGSSIQRTNNAASPGLPTARAHSEIGCPDRTWEKPGRRSQDDDNKGTGALLQTAPQGEGDHLKEENSSNSPTSLDTIRQTPEDAEAMDSSTSPSSQDHQAVEEESCKDEPHAEAVMAGEMWEEMQSEAPASVMAKLLGEGSGEVDHGAGRDPLKIAELNACKDLSLHISCSKVDLLEDDRGQDMRGAVVVSCLDDADALRQSAEPTLPAQEHPSPVVSTGTPGEQPALNPLVACDVEPNTSPEGGDLAKGEPVLPAGSHVALERNSPEGAEMVLEGGAGVSASTEQSSSLKDSAAAMALLLPGAKGQPPAEMQLTAVPDLLLEAGPVASSDSKTSPVVLGSP</sequence>
<name>A0A151NBM5_ALLMI</name>
<dbReference type="OrthoDB" id="8775725at2759"/>
<evidence type="ECO:0000256" key="1">
    <source>
        <dbReference type="SAM" id="MobiDB-lite"/>
    </source>
</evidence>
<evidence type="ECO:0000313" key="2">
    <source>
        <dbReference type="EMBL" id="KYO34177.1"/>
    </source>
</evidence>